<feature type="region of interest" description="Disordered" evidence="2">
    <location>
        <begin position="146"/>
        <end position="165"/>
    </location>
</feature>
<dbReference type="GO" id="GO:0003723">
    <property type="term" value="F:RNA binding"/>
    <property type="evidence" value="ECO:0007669"/>
    <property type="project" value="UniProtKB-UniRule"/>
</dbReference>
<dbReference type="Gene3D" id="3.30.70.330">
    <property type="match status" value="1"/>
</dbReference>
<feature type="domain" description="RRM" evidence="3">
    <location>
        <begin position="232"/>
        <end position="340"/>
    </location>
</feature>
<reference evidence="4" key="2">
    <citation type="submission" date="2023-06" db="EMBL/GenBank/DDBJ databases">
        <authorList>
            <person name="Swenson N.G."/>
            <person name="Wegrzyn J.L."/>
            <person name="Mcevoy S.L."/>
        </authorList>
    </citation>
    <scope>NUCLEOTIDE SEQUENCE</scope>
    <source>
        <strain evidence="4">NS2018</strain>
        <tissue evidence="4">Leaf</tissue>
    </source>
</reference>
<proteinExistence type="predicted"/>
<dbReference type="InterPro" id="IPR035979">
    <property type="entry name" value="RBD_domain_sf"/>
</dbReference>
<sequence>MAGDEAVSVEMKLNPEAAEFIPNRIQSTTFIKLIPSRTSSTSSIIRAPPPLPPHVLSFQNPNNYFQQNDHHHHHQCCYYYYYCTGTLPPPPPSPYLHHTYITPTTTTTPRHPHPDHPSLYKNTNPNNNHPTQPLHEQHDYCLVGPSPGPGYRRRGKQRGYYKKKKSIRRRINNGDHAMRPGFQEGRDSSTSQPKFNFNAKKKCHYSRNNIALPNNKQRHHPVVPLKEEGGHTTVMIRNIPNRLTRDMLMDFLDDHCKLENQKAKQLIQIHNGDAEAEPIIVSAFDFLYLPMDFKSGMNKGFAFVNFTDPKAAWKFYLSAHNLSWVAFHSNKILQIASARLQGREELERHFERTNFVCDGKHEYLPVCFSPARDGSRETVNQRTVGRCTAKLVPNLASLLD</sequence>
<protein>
    <recommendedName>
        <fullName evidence="3">RRM domain-containing protein</fullName>
    </recommendedName>
</protein>
<evidence type="ECO:0000256" key="1">
    <source>
        <dbReference type="PROSITE-ProRule" id="PRU00176"/>
    </source>
</evidence>
<dbReference type="InterPro" id="IPR012677">
    <property type="entry name" value="Nucleotide-bd_a/b_plait_sf"/>
</dbReference>
<dbReference type="Pfam" id="PF04059">
    <property type="entry name" value="RRM_2"/>
    <property type="match status" value="1"/>
</dbReference>
<gene>
    <name evidence="4" type="ORF">LWI29_014560</name>
</gene>
<accession>A0AA39VIF4</accession>
<feature type="compositionally biased region" description="Basic residues" evidence="2">
    <location>
        <begin position="151"/>
        <end position="165"/>
    </location>
</feature>
<dbReference type="EMBL" id="JAUESC010000384">
    <property type="protein sequence ID" value="KAK0581502.1"/>
    <property type="molecule type" value="Genomic_DNA"/>
</dbReference>
<evidence type="ECO:0000259" key="3">
    <source>
        <dbReference type="PROSITE" id="PS50102"/>
    </source>
</evidence>
<keyword evidence="5" id="KW-1185">Reference proteome</keyword>
<dbReference type="InterPro" id="IPR007201">
    <property type="entry name" value="Mei2-like_Rrm_C"/>
</dbReference>
<evidence type="ECO:0000313" key="4">
    <source>
        <dbReference type="EMBL" id="KAK0581502.1"/>
    </source>
</evidence>
<dbReference type="SUPFAM" id="SSF54928">
    <property type="entry name" value="RNA-binding domain, RBD"/>
    <property type="match status" value="1"/>
</dbReference>
<keyword evidence="1" id="KW-0694">RNA-binding</keyword>
<comment type="caution">
    <text evidence="4">The sequence shown here is derived from an EMBL/GenBank/DDBJ whole genome shotgun (WGS) entry which is preliminary data.</text>
</comment>
<evidence type="ECO:0000256" key="2">
    <source>
        <dbReference type="SAM" id="MobiDB-lite"/>
    </source>
</evidence>
<evidence type="ECO:0000313" key="5">
    <source>
        <dbReference type="Proteomes" id="UP001168877"/>
    </source>
</evidence>
<dbReference type="InterPro" id="IPR000504">
    <property type="entry name" value="RRM_dom"/>
</dbReference>
<dbReference type="Proteomes" id="UP001168877">
    <property type="component" value="Unassembled WGS sequence"/>
</dbReference>
<feature type="region of interest" description="Disordered" evidence="2">
    <location>
        <begin position="171"/>
        <end position="192"/>
    </location>
</feature>
<reference evidence="4" key="1">
    <citation type="journal article" date="2022" name="Plant J.">
        <title>Strategies of tolerance reflected in two North American maple genomes.</title>
        <authorList>
            <person name="McEvoy S.L."/>
            <person name="Sezen U.U."/>
            <person name="Trouern-Trend A."/>
            <person name="McMahon S.M."/>
            <person name="Schaberg P.G."/>
            <person name="Yang J."/>
            <person name="Wegrzyn J.L."/>
            <person name="Swenson N.G."/>
        </authorList>
    </citation>
    <scope>NUCLEOTIDE SEQUENCE</scope>
    <source>
        <strain evidence="4">NS2018</strain>
    </source>
</reference>
<dbReference type="AlphaFoldDB" id="A0AA39VIF4"/>
<dbReference type="PROSITE" id="PS50102">
    <property type="entry name" value="RRM"/>
    <property type="match status" value="1"/>
</dbReference>
<name>A0AA39VIF4_ACESA</name>
<organism evidence="4 5">
    <name type="scientific">Acer saccharum</name>
    <name type="common">Sugar maple</name>
    <dbReference type="NCBI Taxonomy" id="4024"/>
    <lineage>
        <taxon>Eukaryota</taxon>
        <taxon>Viridiplantae</taxon>
        <taxon>Streptophyta</taxon>
        <taxon>Embryophyta</taxon>
        <taxon>Tracheophyta</taxon>
        <taxon>Spermatophyta</taxon>
        <taxon>Magnoliopsida</taxon>
        <taxon>eudicotyledons</taxon>
        <taxon>Gunneridae</taxon>
        <taxon>Pentapetalae</taxon>
        <taxon>rosids</taxon>
        <taxon>malvids</taxon>
        <taxon>Sapindales</taxon>
        <taxon>Sapindaceae</taxon>
        <taxon>Hippocastanoideae</taxon>
        <taxon>Acereae</taxon>
        <taxon>Acer</taxon>
    </lineage>
</organism>